<keyword evidence="3" id="KW-1185">Reference proteome</keyword>
<accession>A0ABN2S2X9</accession>
<dbReference type="EMBL" id="BAAAOH010000001">
    <property type="protein sequence ID" value="GAA1979409.1"/>
    <property type="molecule type" value="Genomic_DNA"/>
</dbReference>
<keyword evidence="1" id="KW-1133">Transmembrane helix</keyword>
<feature type="transmembrane region" description="Helical" evidence="1">
    <location>
        <begin position="76"/>
        <end position="94"/>
    </location>
</feature>
<dbReference type="Proteomes" id="UP001500326">
    <property type="component" value="Unassembled WGS sequence"/>
</dbReference>
<keyword evidence="1" id="KW-0472">Membrane</keyword>
<feature type="transmembrane region" description="Helical" evidence="1">
    <location>
        <begin position="266"/>
        <end position="289"/>
    </location>
</feature>
<evidence type="ECO:0000313" key="3">
    <source>
        <dbReference type="Proteomes" id="UP001500326"/>
    </source>
</evidence>
<keyword evidence="1" id="KW-0812">Transmembrane</keyword>
<name>A0ABN2S2X9_9MICO</name>
<evidence type="ECO:0000256" key="1">
    <source>
        <dbReference type="SAM" id="Phobius"/>
    </source>
</evidence>
<gene>
    <name evidence="2" type="ORF">GCM10009777_10930</name>
</gene>
<organism evidence="2 3">
    <name type="scientific">Microbacterium pumilum</name>
    <dbReference type="NCBI Taxonomy" id="344165"/>
    <lineage>
        <taxon>Bacteria</taxon>
        <taxon>Bacillati</taxon>
        <taxon>Actinomycetota</taxon>
        <taxon>Actinomycetes</taxon>
        <taxon>Micrococcales</taxon>
        <taxon>Microbacteriaceae</taxon>
        <taxon>Microbacterium</taxon>
    </lineage>
</organism>
<proteinExistence type="predicted"/>
<feature type="transmembrane region" description="Helical" evidence="1">
    <location>
        <begin position="295"/>
        <end position="317"/>
    </location>
</feature>
<reference evidence="2 3" key="1">
    <citation type="journal article" date="2019" name="Int. J. Syst. Evol. Microbiol.">
        <title>The Global Catalogue of Microorganisms (GCM) 10K type strain sequencing project: providing services to taxonomists for standard genome sequencing and annotation.</title>
        <authorList>
            <consortium name="The Broad Institute Genomics Platform"/>
            <consortium name="The Broad Institute Genome Sequencing Center for Infectious Disease"/>
            <person name="Wu L."/>
            <person name="Ma J."/>
        </authorList>
    </citation>
    <scope>NUCLEOTIDE SEQUENCE [LARGE SCALE GENOMIC DNA]</scope>
    <source>
        <strain evidence="2 3">JCM 14902</strain>
    </source>
</reference>
<dbReference type="RefSeq" id="WP_344059288.1">
    <property type="nucleotide sequence ID" value="NZ_BAAAOH010000001.1"/>
</dbReference>
<evidence type="ECO:0008006" key="4">
    <source>
        <dbReference type="Google" id="ProtNLM"/>
    </source>
</evidence>
<feature type="transmembrane region" description="Helical" evidence="1">
    <location>
        <begin position="100"/>
        <end position="117"/>
    </location>
</feature>
<sequence>MSDGPQGLTDAGAGARAGSGGEIAILLECFNTKKGAGEARKGLDAGLKAKGGTLLDSVVLEVDAKRRAAVHDPRRVLLGTLTAALTWGLFGLIAGGWSGLAVWAVLGAICGGLWAYYTEHQLSKNELTRIGARLPANSSALATFAETRDAAALLAVAASHAPVTASVAAIGADLGAKVYVGGSSPIESSSSTGKGGLPLDQAALTSMVVFRYPDADTAKLIADDSASGKGSRPPLDIELIFRSDPDGRRHVTSPTYGAAANSLQSLISWAAFGLVYGAIVGVVSGGGVLGMLQNALVVGVLWGLFGIVAGALFGLWAGRGVSARRLRSVGALLAPNSSILLAWTDRAVDQATLDRYLRPGAQRLVLRFNPVPGGALLEAA</sequence>
<evidence type="ECO:0000313" key="2">
    <source>
        <dbReference type="EMBL" id="GAA1979409.1"/>
    </source>
</evidence>
<comment type="caution">
    <text evidence="2">The sequence shown here is derived from an EMBL/GenBank/DDBJ whole genome shotgun (WGS) entry which is preliminary data.</text>
</comment>
<protein>
    <recommendedName>
        <fullName evidence="4">DUF1269 domain-containing protein</fullName>
    </recommendedName>
</protein>